<evidence type="ECO:0000256" key="1">
    <source>
        <dbReference type="ARBA" id="ARBA00007409"/>
    </source>
</evidence>
<evidence type="ECO:0000256" key="2">
    <source>
        <dbReference type="ARBA" id="ARBA00022679"/>
    </source>
</evidence>
<dbReference type="InterPro" id="IPR040079">
    <property type="entry name" value="Glutathione_S-Trfase"/>
</dbReference>
<dbReference type="Gene3D" id="3.40.30.10">
    <property type="entry name" value="Glutaredoxin"/>
    <property type="match status" value="1"/>
</dbReference>
<proteinExistence type="inferred from homology"/>
<dbReference type="SFLD" id="SFLDG00358">
    <property type="entry name" value="Main_(cytGST)"/>
    <property type="match status" value="1"/>
</dbReference>
<keyword evidence="7" id="KW-1185">Reference proteome</keyword>
<feature type="domain" description="GST C-terminal" evidence="5">
    <location>
        <begin position="86"/>
        <end position="206"/>
    </location>
</feature>
<feature type="domain" description="GST N-terminal" evidence="4">
    <location>
        <begin position="1"/>
        <end position="81"/>
    </location>
</feature>
<accession>A0A250ICJ7</accession>
<organism evidence="6 7">
    <name type="scientific">Melittangium boletus DSM 14713</name>
    <dbReference type="NCBI Taxonomy" id="1294270"/>
    <lineage>
        <taxon>Bacteria</taxon>
        <taxon>Pseudomonadati</taxon>
        <taxon>Myxococcota</taxon>
        <taxon>Myxococcia</taxon>
        <taxon>Myxococcales</taxon>
        <taxon>Cystobacterineae</taxon>
        <taxon>Archangiaceae</taxon>
        <taxon>Melittangium</taxon>
    </lineage>
</organism>
<gene>
    <name evidence="6" type="ORF">MEBOL_003024</name>
</gene>
<dbReference type="SUPFAM" id="SSF47616">
    <property type="entry name" value="GST C-terminal domain-like"/>
    <property type="match status" value="1"/>
</dbReference>
<dbReference type="InterPro" id="IPR036282">
    <property type="entry name" value="Glutathione-S-Trfase_C_sf"/>
</dbReference>
<dbReference type="KEGG" id="mbd:MEBOL_003024"/>
<dbReference type="PROSITE" id="PS50404">
    <property type="entry name" value="GST_NTER"/>
    <property type="match status" value="1"/>
</dbReference>
<protein>
    <submittedName>
        <fullName evidence="6">Glutathione transferase</fullName>
    </submittedName>
</protein>
<sequence>MKLHANPMSTAAFKVFAVVNELGLSVSTAAVDMLKGEHKSPAFLAMNPNGKVPVLEVDDGFCVWESNAILCYLAALKPESGLLPTDARAQAQVQQWLQWQATTFGPSTGEMLMETVYLRFMGGRAKDEAKYQAGLEKSRRDLGVLEKALAGREFLCGPLTLADFSLVSCLFLRGPMGLSLEDFPQVKAWVARLEAREGVRKALPPL</sequence>
<evidence type="ECO:0000259" key="4">
    <source>
        <dbReference type="PROSITE" id="PS50404"/>
    </source>
</evidence>
<dbReference type="Pfam" id="PF00043">
    <property type="entry name" value="GST_C"/>
    <property type="match status" value="1"/>
</dbReference>
<comment type="similarity">
    <text evidence="1 3">Belongs to the GST superfamily.</text>
</comment>
<dbReference type="RefSeq" id="WP_170115515.1">
    <property type="nucleotide sequence ID" value="NZ_CP022163.1"/>
</dbReference>
<dbReference type="FunFam" id="3.40.30.10:FF:000039">
    <property type="entry name" value="Glutathione S-transferase domain"/>
    <property type="match status" value="1"/>
</dbReference>
<dbReference type="EMBL" id="CP022163">
    <property type="protein sequence ID" value="ATB29569.1"/>
    <property type="molecule type" value="Genomic_DNA"/>
</dbReference>
<dbReference type="InterPro" id="IPR036249">
    <property type="entry name" value="Thioredoxin-like_sf"/>
</dbReference>
<dbReference type="InterPro" id="IPR004046">
    <property type="entry name" value="GST_C"/>
</dbReference>
<dbReference type="GO" id="GO:0016740">
    <property type="term" value="F:transferase activity"/>
    <property type="evidence" value="ECO:0007669"/>
    <property type="project" value="UniProtKB-KW"/>
</dbReference>
<evidence type="ECO:0000256" key="3">
    <source>
        <dbReference type="RuleBase" id="RU003494"/>
    </source>
</evidence>
<evidence type="ECO:0000259" key="5">
    <source>
        <dbReference type="PROSITE" id="PS50405"/>
    </source>
</evidence>
<dbReference type="PANTHER" id="PTHR44051:SF2">
    <property type="entry name" value="HYPOTHETICAL GLUTATHIONE S-TRANSFERASE LIKE PROTEIN"/>
    <property type="match status" value="1"/>
</dbReference>
<reference evidence="6 7" key="1">
    <citation type="submission" date="2017-06" db="EMBL/GenBank/DDBJ databases">
        <authorList>
            <person name="Kim H.J."/>
            <person name="Triplett B.A."/>
        </authorList>
    </citation>
    <scope>NUCLEOTIDE SEQUENCE [LARGE SCALE GENOMIC DNA]</scope>
    <source>
        <strain evidence="6 7">DSM 14713</strain>
    </source>
</reference>
<dbReference type="SFLD" id="SFLDS00019">
    <property type="entry name" value="Glutathione_Transferase_(cytos"/>
    <property type="match status" value="1"/>
</dbReference>
<dbReference type="PANTHER" id="PTHR44051">
    <property type="entry name" value="GLUTATHIONE S-TRANSFERASE-RELATED"/>
    <property type="match status" value="1"/>
</dbReference>
<dbReference type="Gene3D" id="1.20.1050.10">
    <property type="match status" value="1"/>
</dbReference>
<dbReference type="InterPro" id="IPR004045">
    <property type="entry name" value="Glutathione_S-Trfase_N"/>
</dbReference>
<dbReference type="SUPFAM" id="SSF52833">
    <property type="entry name" value="Thioredoxin-like"/>
    <property type="match status" value="1"/>
</dbReference>
<evidence type="ECO:0000313" key="7">
    <source>
        <dbReference type="Proteomes" id="UP000217289"/>
    </source>
</evidence>
<dbReference type="PROSITE" id="PS50405">
    <property type="entry name" value="GST_CTER"/>
    <property type="match status" value="1"/>
</dbReference>
<dbReference type="InterPro" id="IPR010987">
    <property type="entry name" value="Glutathione-S-Trfase_C-like"/>
</dbReference>
<dbReference type="Proteomes" id="UP000217289">
    <property type="component" value="Chromosome"/>
</dbReference>
<dbReference type="AlphaFoldDB" id="A0A250ICJ7"/>
<name>A0A250ICJ7_9BACT</name>
<evidence type="ECO:0000313" key="6">
    <source>
        <dbReference type="EMBL" id="ATB29569.1"/>
    </source>
</evidence>
<dbReference type="SFLD" id="SFLDG01150">
    <property type="entry name" value="Main.1:_Beta-like"/>
    <property type="match status" value="1"/>
</dbReference>
<keyword evidence="2 6" id="KW-0808">Transferase</keyword>
<dbReference type="Pfam" id="PF02798">
    <property type="entry name" value="GST_N"/>
    <property type="match status" value="1"/>
</dbReference>